<dbReference type="AlphaFoldDB" id="A0A2N9YAN0"/>
<keyword evidence="5" id="KW-1185">Reference proteome</keyword>
<protein>
    <submittedName>
        <fullName evidence="4">ABC transporter substrate-binding protein</fullName>
    </submittedName>
</protein>
<dbReference type="OrthoDB" id="9147078at2"/>
<reference evidence="5" key="1">
    <citation type="submission" date="2016-12" db="EMBL/GenBank/DDBJ databases">
        <title>Complete Genome Sequence of Beggiatoa leptomitiformis D-401.</title>
        <authorList>
            <person name="Fomenkov A."/>
            <person name="Vincze T."/>
            <person name="Grabovich M."/>
            <person name="Anton B.P."/>
            <person name="Dubinina G."/>
            <person name="Orlova M."/>
            <person name="Belousova E."/>
            <person name="Roberts R.J."/>
        </authorList>
    </citation>
    <scope>NUCLEOTIDE SEQUENCE [LARGE SCALE GENOMIC DNA]</scope>
    <source>
        <strain evidence="5">D-401</strain>
    </source>
</reference>
<dbReference type="KEGG" id="blep:AL038_04330"/>
<dbReference type="PANTHER" id="PTHR30483:SF6">
    <property type="entry name" value="PERIPLASMIC BINDING PROTEIN OF ABC TRANSPORTER FOR NATURAL AMINO ACIDS"/>
    <property type="match status" value="1"/>
</dbReference>
<sequence length="383" mass="42485">MHSRIKKRFMYYSLMSGWLISLLGCQQVDNQIPVGFIVELTGVHSDLGVEARDGAQFAIEMLNTQGGIQGRPLKLLVEDDQGIPAKTQQACEQLIKSKVVAIVGTMTSTTTLAALESVTLQQTLLISPAASSRLLVKKEDNLIRLMSSGLDEGIAMARYAYQKMGGRSAVGIIDVNNSIYTESVWETIQTEFKQLGGEIKQTLSFTSGKTDLVGLISNTSLNIDNNDVVFILASATDTALLLQYMHQQNIQAQFFASGWVDSHDLLRKGGRVTENLKLTLYYNPYSTAPAFTQFTHDFYTRFQKNPSFGSIYAYESILILAEGLRRTNGEMQGLEEALLQIENFPLLQDTVSINKYGDVVRNIYIATIRNGKIEILDKVITNP</sequence>
<evidence type="ECO:0000259" key="3">
    <source>
        <dbReference type="Pfam" id="PF13458"/>
    </source>
</evidence>
<evidence type="ECO:0000256" key="2">
    <source>
        <dbReference type="ARBA" id="ARBA00022729"/>
    </source>
</evidence>
<dbReference type="EMBL" id="CP018889">
    <property type="protein sequence ID" value="AUI67527.1"/>
    <property type="molecule type" value="Genomic_DNA"/>
</dbReference>
<dbReference type="Pfam" id="PF13458">
    <property type="entry name" value="Peripla_BP_6"/>
    <property type="match status" value="1"/>
</dbReference>
<gene>
    <name evidence="4" type="ORF">BLE401_01675</name>
</gene>
<dbReference type="PANTHER" id="PTHR30483">
    <property type="entry name" value="LEUCINE-SPECIFIC-BINDING PROTEIN"/>
    <property type="match status" value="1"/>
</dbReference>
<keyword evidence="2" id="KW-0732">Signal</keyword>
<dbReference type="Proteomes" id="UP000234271">
    <property type="component" value="Chromosome"/>
</dbReference>
<proteinExistence type="inferred from homology"/>
<evidence type="ECO:0000313" key="4">
    <source>
        <dbReference type="EMBL" id="AUI67527.1"/>
    </source>
</evidence>
<evidence type="ECO:0000256" key="1">
    <source>
        <dbReference type="ARBA" id="ARBA00010062"/>
    </source>
</evidence>
<dbReference type="InterPro" id="IPR028082">
    <property type="entry name" value="Peripla_BP_I"/>
</dbReference>
<dbReference type="InterPro" id="IPR028081">
    <property type="entry name" value="Leu-bd"/>
</dbReference>
<comment type="similarity">
    <text evidence="1">Belongs to the leucine-binding protein family.</text>
</comment>
<dbReference type="RefSeq" id="WP_062149537.1">
    <property type="nucleotide sequence ID" value="NZ_CP012373.2"/>
</dbReference>
<dbReference type="InterPro" id="IPR051010">
    <property type="entry name" value="BCAA_transport"/>
</dbReference>
<dbReference type="PROSITE" id="PS51257">
    <property type="entry name" value="PROKAR_LIPOPROTEIN"/>
    <property type="match status" value="1"/>
</dbReference>
<evidence type="ECO:0000313" key="5">
    <source>
        <dbReference type="Proteomes" id="UP000234271"/>
    </source>
</evidence>
<organism evidence="4 5">
    <name type="scientific">Beggiatoa leptomitoformis</name>
    <dbReference type="NCBI Taxonomy" id="288004"/>
    <lineage>
        <taxon>Bacteria</taxon>
        <taxon>Pseudomonadati</taxon>
        <taxon>Pseudomonadota</taxon>
        <taxon>Gammaproteobacteria</taxon>
        <taxon>Thiotrichales</taxon>
        <taxon>Thiotrichaceae</taxon>
        <taxon>Beggiatoa</taxon>
    </lineage>
</organism>
<dbReference type="STRING" id="288004.AL038_04330"/>
<feature type="domain" description="Leucine-binding protein" evidence="3">
    <location>
        <begin position="31"/>
        <end position="371"/>
    </location>
</feature>
<name>A0A2N9YAN0_9GAMM</name>
<dbReference type="Gene3D" id="3.40.50.2300">
    <property type="match status" value="2"/>
</dbReference>
<dbReference type="SUPFAM" id="SSF53822">
    <property type="entry name" value="Periplasmic binding protein-like I"/>
    <property type="match status" value="1"/>
</dbReference>
<accession>A0A2N9YAN0</accession>